<dbReference type="InterPro" id="IPR013210">
    <property type="entry name" value="LRR_N_plant-typ"/>
</dbReference>
<dbReference type="AlphaFoldDB" id="A0A199VIL2"/>
<dbReference type="Proteomes" id="UP000092600">
    <property type="component" value="Unassembled WGS sequence"/>
</dbReference>
<keyword evidence="5" id="KW-0677">Repeat</keyword>
<keyword evidence="8" id="KW-0325">Glycoprotein</keyword>
<dbReference type="InterPro" id="IPR046956">
    <property type="entry name" value="RLP23-like"/>
</dbReference>
<dbReference type="Pfam" id="PF00560">
    <property type="entry name" value="LRR_1"/>
    <property type="match status" value="2"/>
</dbReference>
<keyword evidence="11" id="KW-0808">Transferase</keyword>
<keyword evidence="4 9" id="KW-0732">Signal</keyword>
<reference evidence="11 12" key="1">
    <citation type="journal article" date="2016" name="DNA Res.">
        <title>The draft genome of MD-2 pineapple using hybrid error correction of long reads.</title>
        <authorList>
            <person name="Redwan R.M."/>
            <person name="Saidin A."/>
            <person name="Kumar S.V."/>
        </authorList>
    </citation>
    <scope>NUCLEOTIDE SEQUENCE [LARGE SCALE GENOMIC DNA]</scope>
    <source>
        <strain evidence="12">cv. MD2</strain>
        <tissue evidence="11">Leaf</tissue>
    </source>
</reference>
<evidence type="ECO:0000256" key="9">
    <source>
        <dbReference type="SAM" id="SignalP"/>
    </source>
</evidence>
<evidence type="ECO:0000256" key="3">
    <source>
        <dbReference type="ARBA" id="ARBA00022692"/>
    </source>
</evidence>
<name>A0A199VIL2_ANACO</name>
<evidence type="ECO:0000256" key="7">
    <source>
        <dbReference type="ARBA" id="ARBA00023136"/>
    </source>
</evidence>
<dbReference type="EMBL" id="LSRQ01001738">
    <property type="protein sequence ID" value="OAY76721.1"/>
    <property type="molecule type" value="Genomic_DNA"/>
</dbReference>
<feature type="signal peptide" evidence="9">
    <location>
        <begin position="1"/>
        <end position="20"/>
    </location>
</feature>
<comment type="caution">
    <text evidence="11">The sequence shown here is derived from an EMBL/GenBank/DDBJ whole genome shotgun (WGS) entry which is preliminary data.</text>
</comment>
<keyword evidence="3" id="KW-0812">Transmembrane</keyword>
<evidence type="ECO:0000256" key="8">
    <source>
        <dbReference type="ARBA" id="ARBA00023180"/>
    </source>
</evidence>
<evidence type="ECO:0000256" key="1">
    <source>
        <dbReference type="ARBA" id="ARBA00004479"/>
    </source>
</evidence>
<protein>
    <submittedName>
        <fullName evidence="11">Somatic embryogenesis receptor kinase 1</fullName>
    </submittedName>
</protein>
<dbReference type="Pfam" id="PF08263">
    <property type="entry name" value="LRRNT_2"/>
    <property type="match status" value="1"/>
</dbReference>
<evidence type="ECO:0000313" key="12">
    <source>
        <dbReference type="Proteomes" id="UP000092600"/>
    </source>
</evidence>
<dbReference type="GO" id="GO:0016301">
    <property type="term" value="F:kinase activity"/>
    <property type="evidence" value="ECO:0007669"/>
    <property type="project" value="UniProtKB-KW"/>
</dbReference>
<feature type="domain" description="Leucine-rich repeat-containing N-terminal plant-type" evidence="10">
    <location>
        <begin position="27"/>
        <end position="62"/>
    </location>
</feature>
<keyword evidence="11" id="KW-0418">Kinase</keyword>
<proteinExistence type="predicted"/>
<feature type="chain" id="PRO_5008285907" evidence="9">
    <location>
        <begin position="21"/>
        <end position="271"/>
    </location>
</feature>
<dbReference type="GO" id="GO:0016020">
    <property type="term" value="C:membrane"/>
    <property type="evidence" value="ECO:0007669"/>
    <property type="project" value="UniProtKB-SubCell"/>
</dbReference>
<dbReference type="InterPro" id="IPR032675">
    <property type="entry name" value="LRR_dom_sf"/>
</dbReference>
<dbReference type="PANTHER" id="PTHR48063">
    <property type="entry name" value="LRR RECEPTOR-LIKE KINASE"/>
    <property type="match status" value="1"/>
</dbReference>
<comment type="subcellular location">
    <subcellularLocation>
        <location evidence="1">Membrane</location>
        <topology evidence="1">Single-pass type I membrane protein</topology>
    </subcellularLocation>
</comment>
<evidence type="ECO:0000256" key="4">
    <source>
        <dbReference type="ARBA" id="ARBA00022729"/>
    </source>
</evidence>
<evidence type="ECO:0000259" key="10">
    <source>
        <dbReference type="Pfam" id="PF08263"/>
    </source>
</evidence>
<dbReference type="Gene3D" id="3.80.10.10">
    <property type="entry name" value="Ribonuclease Inhibitor"/>
    <property type="match status" value="1"/>
</dbReference>
<evidence type="ECO:0000256" key="5">
    <source>
        <dbReference type="ARBA" id="ARBA00022737"/>
    </source>
</evidence>
<dbReference type="STRING" id="4615.A0A199VIL2"/>
<keyword evidence="6" id="KW-1133">Transmembrane helix</keyword>
<keyword evidence="7" id="KW-0472">Membrane</keyword>
<dbReference type="PANTHER" id="PTHR48063:SF90">
    <property type="entry name" value="OS11G0565920 PROTEIN"/>
    <property type="match status" value="1"/>
</dbReference>
<gene>
    <name evidence="11" type="ORF">ACMD2_24848</name>
</gene>
<evidence type="ECO:0000256" key="6">
    <source>
        <dbReference type="ARBA" id="ARBA00022989"/>
    </source>
</evidence>
<dbReference type="InterPro" id="IPR001611">
    <property type="entry name" value="Leu-rich_rpt"/>
</dbReference>
<keyword evidence="11" id="KW-0675">Receptor</keyword>
<sequence>MATLILSLLLWILAIDTIVASGCMEIERNALLTFKAGLVDPQNLLSSWEGKDCCKWRGVVCSNTTGHVMKLNLRGSYDMLSEEWLCLSGEINPSLLLLSNLEHLDLSMNNFSENSIPPYLGSFKNLRYLNLSNLYFGGTIPPQIGNLSKLRYLDLSFDSTSSGITLRVDDILWLTRLSSLKYLDLRYESKSIKIFMQLDFIRFVKYRLWRGNHGMGRDATTIYVQICFLAAFRSKLRNLALSKFWIFLAITYQDHYHDPSENIYKMSQLVR</sequence>
<organism evidence="11 12">
    <name type="scientific">Ananas comosus</name>
    <name type="common">Pineapple</name>
    <name type="synonym">Ananas ananas</name>
    <dbReference type="NCBI Taxonomy" id="4615"/>
    <lineage>
        <taxon>Eukaryota</taxon>
        <taxon>Viridiplantae</taxon>
        <taxon>Streptophyta</taxon>
        <taxon>Embryophyta</taxon>
        <taxon>Tracheophyta</taxon>
        <taxon>Spermatophyta</taxon>
        <taxon>Magnoliopsida</taxon>
        <taxon>Liliopsida</taxon>
        <taxon>Poales</taxon>
        <taxon>Bromeliaceae</taxon>
        <taxon>Bromelioideae</taxon>
        <taxon>Ananas</taxon>
    </lineage>
</organism>
<evidence type="ECO:0000313" key="11">
    <source>
        <dbReference type="EMBL" id="OAY76721.1"/>
    </source>
</evidence>
<accession>A0A199VIL2</accession>
<evidence type="ECO:0000256" key="2">
    <source>
        <dbReference type="ARBA" id="ARBA00022614"/>
    </source>
</evidence>
<dbReference type="SUPFAM" id="SSF52058">
    <property type="entry name" value="L domain-like"/>
    <property type="match status" value="1"/>
</dbReference>
<keyword evidence="2" id="KW-0433">Leucine-rich repeat</keyword>